<dbReference type="Pfam" id="PF00375">
    <property type="entry name" value="SDF"/>
    <property type="match status" value="1"/>
</dbReference>
<dbReference type="EMBL" id="VHSG01000004">
    <property type="protein sequence ID" value="TQV85173.1"/>
    <property type="molecule type" value="Genomic_DNA"/>
</dbReference>
<comment type="caution">
    <text evidence="9">The sequence shown here is derived from an EMBL/GenBank/DDBJ whole genome shotgun (WGS) entry which is preliminary data.</text>
</comment>
<dbReference type="InterPro" id="IPR001991">
    <property type="entry name" value="Na-dicarboxylate_symporter"/>
</dbReference>
<evidence type="ECO:0000256" key="1">
    <source>
        <dbReference type="ARBA" id="ARBA00004651"/>
    </source>
</evidence>
<dbReference type="SUPFAM" id="SSF118215">
    <property type="entry name" value="Proton glutamate symport protein"/>
    <property type="match status" value="1"/>
</dbReference>
<evidence type="ECO:0000256" key="3">
    <source>
        <dbReference type="ARBA" id="ARBA00022475"/>
    </source>
</evidence>
<sequence>MQKSTLSNPLIELTDQLQRLIRGKLWLQVLIGLAAGIITGVVLGPDIGWIPPDTAAVIGSWLALPGSLFLTLVQMIIVPLVFASIILGLASSSSMGQLKVLGTAGSLYFLITTVLATTLGLLLALAIKPGDYINPELVRATVGAVSAAPTGQLPKVPGILDLPGAVSALLPTNPLAAMVKGEMLQVILFAVVFGIALLNVAAKKSAPLFDLLGALQEVCIKIVSGAMRLAPIAVFGLMARLTSTVGGQVIFGLSMYVLVVLVGLGLLLAMHGIIAMLVAQCGLRDYVTKIRDVALLAFSTSSSAAVMPLTLQIVQERFAVRPAVAQLIVPLGATINVNGTALYQGIAAVFLAQVFDVQLGTAGLVFIVSMAVAASIGSPATPGAGIVILAMVLEGVGIPAAGIGLLIGVDRILDMSRTSANVVGDVTACLVVDRLTPAVEKSAQPMGDAGANTS</sequence>
<accession>A0A545U704</accession>
<evidence type="ECO:0000256" key="8">
    <source>
        <dbReference type="SAM" id="Phobius"/>
    </source>
</evidence>
<feature type="transmembrane region" description="Helical" evidence="8">
    <location>
        <begin position="327"/>
        <end position="352"/>
    </location>
</feature>
<proteinExistence type="predicted"/>
<dbReference type="Gene3D" id="1.10.3860.10">
    <property type="entry name" value="Sodium:dicarboxylate symporter"/>
    <property type="match status" value="1"/>
</dbReference>
<keyword evidence="6 8" id="KW-1133">Transmembrane helix</keyword>
<gene>
    <name evidence="9" type="ORF">FKG94_03005</name>
</gene>
<evidence type="ECO:0000256" key="6">
    <source>
        <dbReference type="ARBA" id="ARBA00022989"/>
    </source>
</evidence>
<dbReference type="GO" id="GO:0015293">
    <property type="term" value="F:symporter activity"/>
    <property type="evidence" value="ECO:0007669"/>
    <property type="project" value="UniProtKB-KW"/>
</dbReference>
<dbReference type="InterPro" id="IPR036458">
    <property type="entry name" value="Na:dicarbo_symporter_sf"/>
</dbReference>
<dbReference type="Proteomes" id="UP000319732">
    <property type="component" value="Unassembled WGS sequence"/>
</dbReference>
<comment type="subcellular location">
    <subcellularLocation>
        <location evidence="1">Cell membrane</location>
        <topology evidence="1">Multi-pass membrane protein</topology>
    </subcellularLocation>
</comment>
<evidence type="ECO:0000256" key="2">
    <source>
        <dbReference type="ARBA" id="ARBA00022448"/>
    </source>
</evidence>
<reference evidence="9 10" key="1">
    <citation type="submission" date="2019-06" db="EMBL/GenBank/DDBJ databases">
        <title>Whole genome sequence for Cellvibrionaceae sp. R142.</title>
        <authorList>
            <person name="Wang G."/>
        </authorList>
    </citation>
    <scope>NUCLEOTIDE SEQUENCE [LARGE SCALE GENOMIC DNA]</scope>
    <source>
        <strain evidence="9 10">R142</strain>
    </source>
</reference>
<feature type="transmembrane region" description="Helical" evidence="8">
    <location>
        <begin position="183"/>
        <end position="202"/>
    </location>
</feature>
<evidence type="ECO:0000256" key="4">
    <source>
        <dbReference type="ARBA" id="ARBA00022692"/>
    </source>
</evidence>
<dbReference type="InterPro" id="IPR018107">
    <property type="entry name" value="Na-dicarboxylate_symporter_CS"/>
</dbReference>
<keyword evidence="7 8" id="KW-0472">Membrane</keyword>
<feature type="transmembrane region" description="Helical" evidence="8">
    <location>
        <begin position="384"/>
        <end position="409"/>
    </location>
</feature>
<evidence type="ECO:0000256" key="7">
    <source>
        <dbReference type="ARBA" id="ARBA00023136"/>
    </source>
</evidence>
<dbReference type="PANTHER" id="PTHR42865">
    <property type="entry name" value="PROTON/GLUTAMATE-ASPARTATE SYMPORTER"/>
    <property type="match status" value="1"/>
</dbReference>
<evidence type="ECO:0000313" key="10">
    <source>
        <dbReference type="Proteomes" id="UP000319732"/>
    </source>
</evidence>
<dbReference type="PROSITE" id="PS00713">
    <property type="entry name" value="NA_DICARBOXYL_SYMP_1"/>
    <property type="match status" value="1"/>
</dbReference>
<dbReference type="PANTHER" id="PTHR42865:SF7">
    <property type="entry name" value="PROTON_GLUTAMATE-ASPARTATE SYMPORTER"/>
    <property type="match status" value="1"/>
</dbReference>
<feature type="transmembrane region" description="Helical" evidence="8">
    <location>
        <begin position="63"/>
        <end position="87"/>
    </location>
</feature>
<organism evidence="9 10">
    <name type="scientific">Exilibacterium tricleocarpae</name>
    <dbReference type="NCBI Taxonomy" id="2591008"/>
    <lineage>
        <taxon>Bacteria</taxon>
        <taxon>Pseudomonadati</taxon>
        <taxon>Pseudomonadota</taxon>
        <taxon>Gammaproteobacteria</taxon>
        <taxon>Cellvibrionales</taxon>
        <taxon>Cellvibrionaceae</taxon>
        <taxon>Exilibacterium</taxon>
    </lineage>
</organism>
<dbReference type="AlphaFoldDB" id="A0A545U704"/>
<evidence type="ECO:0000313" key="9">
    <source>
        <dbReference type="EMBL" id="TQV85173.1"/>
    </source>
</evidence>
<keyword evidence="5" id="KW-0769">Symport</keyword>
<keyword evidence="3" id="KW-1003">Cell membrane</keyword>
<dbReference type="RefSeq" id="WP_142902720.1">
    <property type="nucleotide sequence ID" value="NZ_ML660088.1"/>
</dbReference>
<evidence type="ECO:0000256" key="5">
    <source>
        <dbReference type="ARBA" id="ARBA00022847"/>
    </source>
</evidence>
<feature type="transmembrane region" description="Helical" evidence="8">
    <location>
        <begin position="253"/>
        <end position="281"/>
    </location>
</feature>
<feature type="transmembrane region" description="Helical" evidence="8">
    <location>
        <begin position="359"/>
        <end position="378"/>
    </location>
</feature>
<dbReference type="GO" id="GO:0006835">
    <property type="term" value="P:dicarboxylic acid transport"/>
    <property type="evidence" value="ECO:0007669"/>
    <property type="project" value="TreeGrafter"/>
</dbReference>
<keyword evidence="4 8" id="KW-0812">Transmembrane</keyword>
<keyword evidence="2" id="KW-0813">Transport</keyword>
<feature type="transmembrane region" description="Helical" evidence="8">
    <location>
        <begin position="293"/>
        <end position="315"/>
    </location>
</feature>
<name>A0A545U704_9GAMM</name>
<feature type="transmembrane region" description="Helical" evidence="8">
    <location>
        <begin position="222"/>
        <end position="241"/>
    </location>
</feature>
<dbReference type="OrthoDB" id="9766690at2"/>
<feature type="transmembrane region" description="Helical" evidence="8">
    <location>
        <begin position="25"/>
        <end position="43"/>
    </location>
</feature>
<feature type="transmembrane region" description="Helical" evidence="8">
    <location>
        <begin position="107"/>
        <end position="127"/>
    </location>
</feature>
<dbReference type="GO" id="GO:0005886">
    <property type="term" value="C:plasma membrane"/>
    <property type="evidence" value="ECO:0007669"/>
    <property type="project" value="UniProtKB-SubCell"/>
</dbReference>
<dbReference type="PRINTS" id="PR00173">
    <property type="entry name" value="EDTRNSPORT"/>
</dbReference>
<keyword evidence="10" id="KW-1185">Reference proteome</keyword>
<protein>
    <submittedName>
        <fullName evidence="9">Dicarboxylate/amino acid:cation symporter</fullName>
    </submittedName>
</protein>